<reference evidence="11 12" key="1">
    <citation type="submission" date="2018-11" db="EMBL/GenBank/DDBJ databases">
        <title>Sequencing the genomes of 1000 actinobacteria strains.</title>
        <authorList>
            <person name="Klenk H.-P."/>
        </authorList>
    </citation>
    <scope>NUCLEOTIDE SEQUENCE [LARGE SCALE GENOMIC DNA]</scope>
    <source>
        <strain evidence="11 12">DSM 12652</strain>
    </source>
</reference>
<dbReference type="Gene3D" id="3.40.390.10">
    <property type="entry name" value="Collagenase (Catalytic Domain)"/>
    <property type="match status" value="1"/>
</dbReference>
<evidence type="ECO:0000259" key="10">
    <source>
        <dbReference type="Pfam" id="PF05572"/>
    </source>
</evidence>
<proteinExistence type="inferred from homology"/>
<dbReference type="PANTHER" id="PTHR47466:SF1">
    <property type="entry name" value="METALLOPROTEASE MEP1 (AFU_ORTHOLOGUE AFUA_1G07730)-RELATED"/>
    <property type="match status" value="1"/>
</dbReference>
<dbReference type="Pfam" id="PF05572">
    <property type="entry name" value="Peptidase_M43"/>
    <property type="match status" value="1"/>
</dbReference>
<protein>
    <submittedName>
        <fullName evidence="11">Pregnancy-associated plasma protein-A</fullName>
    </submittedName>
</protein>
<accession>A0A3N2CWQ8</accession>
<evidence type="ECO:0000256" key="9">
    <source>
        <dbReference type="SAM" id="SignalP"/>
    </source>
</evidence>
<name>A0A3N2CWQ8_9ACTN</name>
<dbReference type="OrthoDB" id="6278496at2"/>
<dbReference type="SUPFAM" id="SSF55486">
    <property type="entry name" value="Metalloproteases ('zincins'), catalytic domain"/>
    <property type="match status" value="1"/>
</dbReference>
<evidence type="ECO:0000256" key="7">
    <source>
        <dbReference type="ARBA" id="ARBA00023049"/>
    </source>
</evidence>
<comment type="similarity">
    <text evidence="1">Belongs to the peptidase M43B family.</text>
</comment>
<dbReference type="GO" id="GO:0046872">
    <property type="term" value="F:metal ion binding"/>
    <property type="evidence" value="ECO:0007669"/>
    <property type="project" value="UniProtKB-KW"/>
</dbReference>
<comment type="caution">
    <text evidence="11">The sequence shown here is derived from an EMBL/GenBank/DDBJ whole genome shotgun (WGS) entry which is preliminary data.</text>
</comment>
<keyword evidence="3" id="KW-0479">Metal-binding</keyword>
<gene>
    <name evidence="11" type="ORF">EDD33_2866</name>
</gene>
<evidence type="ECO:0000256" key="5">
    <source>
        <dbReference type="ARBA" id="ARBA00022801"/>
    </source>
</evidence>
<keyword evidence="5" id="KW-0378">Hydrolase</keyword>
<dbReference type="Proteomes" id="UP000281738">
    <property type="component" value="Unassembled WGS sequence"/>
</dbReference>
<dbReference type="InterPro" id="IPR008754">
    <property type="entry name" value="Peptidase_M43"/>
</dbReference>
<keyword evidence="8" id="KW-1015">Disulfide bond</keyword>
<evidence type="ECO:0000313" key="11">
    <source>
        <dbReference type="EMBL" id="ROR91985.1"/>
    </source>
</evidence>
<keyword evidence="2" id="KW-0645">Protease</keyword>
<dbReference type="EMBL" id="RKHO01000001">
    <property type="protein sequence ID" value="ROR91985.1"/>
    <property type="molecule type" value="Genomic_DNA"/>
</dbReference>
<dbReference type="PANTHER" id="PTHR47466">
    <property type="match status" value="1"/>
</dbReference>
<keyword evidence="4 9" id="KW-0732">Signal</keyword>
<evidence type="ECO:0000313" key="12">
    <source>
        <dbReference type="Proteomes" id="UP000281738"/>
    </source>
</evidence>
<feature type="domain" description="Peptidase M43 pregnancy-associated plasma-A" evidence="10">
    <location>
        <begin position="240"/>
        <end position="327"/>
    </location>
</feature>
<evidence type="ECO:0000256" key="4">
    <source>
        <dbReference type="ARBA" id="ARBA00022729"/>
    </source>
</evidence>
<dbReference type="InterPro" id="IPR024079">
    <property type="entry name" value="MetalloPept_cat_dom_sf"/>
</dbReference>
<dbReference type="CDD" id="cd04275">
    <property type="entry name" value="ZnMc_pappalysin_like"/>
    <property type="match status" value="1"/>
</dbReference>
<feature type="chain" id="PRO_5038795635" evidence="9">
    <location>
        <begin position="26"/>
        <end position="336"/>
    </location>
</feature>
<dbReference type="AlphaFoldDB" id="A0A3N2CWQ8"/>
<dbReference type="RefSeq" id="WP_123391604.1">
    <property type="nucleotide sequence ID" value="NZ_RKHO01000001.1"/>
</dbReference>
<evidence type="ECO:0000256" key="2">
    <source>
        <dbReference type="ARBA" id="ARBA00022670"/>
    </source>
</evidence>
<keyword evidence="6" id="KW-0862">Zinc</keyword>
<keyword evidence="7" id="KW-0482">Metalloprotease</keyword>
<evidence type="ECO:0000256" key="1">
    <source>
        <dbReference type="ARBA" id="ARBA00008721"/>
    </source>
</evidence>
<feature type="signal peptide" evidence="9">
    <location>
        <begin position="1"/>
        <end position="25"/>
    </location>
</feature>
<evidence type="ECO:0000256" key="3">
    <source>
        <dbReference type="ARBA" id="ARBA00022723"/>
    </source>
</evidence>
<organism evidence="11 12">
    <name type="scientific">Nocardioides aurantiacus</name>
    <dbReference type="NCBI Taxonomy" id="86796"/>
    <lineage>
        <taxon>Bacteria</taxon>
        <taxon>Bacillati</taxon>
        <taxon>Actinomycetota</taxon>
        <taxon>Actinomycetes</taxon>
        <taxon>Propionibacteriales</taxon>
        <taxon>Nocardioidaceae</taxon>
        <taxon>Nocardioides</taxon>
    </lineage>
</organism>
<dbReference type="GO" id="GO:0006508">
    <property type="term" value="P:proteolysis"/>
    <property type="evidence" value="ECO:0007669"/>
    <property type="project" value="UniProtKB-KW"/>
</dbReference>
<dbReference type="GO" id="GO:0008237">
    <property type="term" value="F:metallopeptidase activity"/>
    <property type="evidence" value="ECO:0007669"/>
    <property type="project" value="UniProtKB-KW"/>
</dbReference>
<sequence>MRPRRTLALVAAAALGLTTPTLPLAAHASATTDLSAVSGAGASAVSVVPCLTGAALRDQDVPVWRRGQLEDTPTITETDLRAVVPSETTRRSMRAEVEPVLPSRVTVPVYVHVIKGTHPRERNPFGPKRVAQALRILNNAFAGGQGAQNAPTRYTFELERTDYTKRDGWYHAYNNGPRDDRMKRALHRGGADALNLYLNRGGEDGLPVLGWARFPWRAAGTELDHVSINVDAMPGGLARGYNSGDTLVHEVGHWMGLFHTFQGGCEGSGDLVVDTAAEAQPEFDCTEGRDTCPDDPGLDPIHNFMDYSLDACMTEFTAGQVRRMDTAFAQYRSGRS</sequence>
<evidence type="ECO:0000256" key="6">
    <source>
        <dbReference type="ARBA" id="ARBA00022833"/>
    </source>
</evidence>
<evidence type="ECO:0000256" key="8">
    <source>
        <dbReference type="ARBA" id="ARBA00023157"/>
    </source>
</evidence>
<keyword evidence="12" id="KW-1185">Reference proteome</keyword>